<gene>
    <name evidence="9" type="ORF">DR950_36680</name>
</gene>
<keyword evidence="3" id="KW-1003">Cell membrane</keyword>
<keyword evidence="4 9" id="KW-0808">Transferase</keyword>
<keyword evidence="6" id="KW-0472">Membrane</keyword>
<dbReference type="SUPFAM" id="SSF53756">
    <property type="entry name" value="UDP-Glycosyltransferase/glycogen phosphorylase"/>
    <property type="match status" value="1"/>
</dbReference>
<evidence type="ECO:0000256" key="5">
    <source>
        <dbReference type="ARBA" id="ARBA00022944"/>
    </source>
</evidence>
<reference evidence="9 10" key="1">
    <citation type="submission" date="2018-08" db="EMBL/GenBank/DDBJ databases">
        <title>Diversity &amp; Physiological Properties of Lignin-Decomposing Actinobacteria from Soil.</title>
        <authorList>
            <person name="Roh S.G."/>
            <person name="Kim S.B."/>
        </authorList>
    </citation>
    <scope>NUCLEOTIDE SEQUENCE [LARGE SCALE GENOMIC DNA]</scope>
    <source>
        <strain evidence="9 10">MMS17-GH009</strain>
    </source>
</reference>
<comment type="caution">
    <text evidence="9">The sequence shown here is derived from an EMBL/GenBank/DDBJ whole genome shotgun (WGS) entry which is preliminary data.</text>
</comment>
<evidence type="ECO:0000256" key="1">
    <source>
        <dbReference type="ARBA" id="ARBA00004202"/>
    </source>
</evidence>
<dbReference type="Gene3D" id="3.40.50.11820">
    <property type="match status" value="1"/>
</dbReference>
<dbReference type="AlphaFoldDB" id="A0A373A316"/>
<dbReference type="GO" id="GO:0019350">
    <property type="term" value="P:teichoic acid biosynthetic process"/>
    <property type="evidence" value="ECO:0007669"/>
    <property type="project" value="UniProtKB-KW"/>
</dbReference>
<protein>
    <submittedName>
        <fullName evidence="9">CDP-glycerol:glycerophosphate glycerophosphotransferase</fullName>
    </submittedName>
</protein>
<dbReference type="Pfam" id="PF00535">
    <property type="entry name" value="Glycos_transf_2"/>
    <property type="match status" value="1"/>
</dbReference>
<dbReference type="InterPro" id="IPR029044">
    <property type="entry name" value="Nucleotide-diphossugar_trans"/>
</dbReference>
<evidence type="ECO:0000256" key="3">
    <source>
        <dbReference type="ARBA" id="ARBA00022475"/>
    </source>
</evidence>
<proteinExistence type="inferred from homology"/>
<dbReference type="Proteomes" id="UP000263377">
    <property type="component" value="Unassembled WGS sequence"/>
</dbReference>
<feature type="region of interest" description="Disordered" evidence="7">
    <location>
        <begin position="1"/>
        <end position="126"/>
    </location>
</feature>
<evidence type="ECO:0000256" key="6">
    <source>
        <dbReference type="ARBA" id="ARBA00023136"/>
    </source>
</evidence>
<dbReference type="CDD" id="cd00761">
    <property type="entry name" value="Glyco_tranf_GTA_type"/>
    <property type="match status" value="1"/>
</dbReference>
<comment type="similarity">
    <text evidence="2">Belongs to the CDP-glycerol glycerophosphotransferase family.</text>
</comment>
<feature type="compositionally biased region" description="Pro residues" evidence="7">
    <location>
        <begin position="96"/>
        <end position="105"/>
    </location>
</feature>
<feature type="domain" description="Glycosyltransferase 2-like" evidence="8">
    <location>
        <begin position="138"/>
        <end position="247"/>
    </location>
</feature>
<dbReference type="InterPro" id="IPR001173">
    <property type="entry name" value="Glyco_trans_2-like"/>
</dbReference>
<evidence type="ECO:0000313" key="10">
    <source>
        <dbReference type="Proteomes" id="UP000263377"/>
    </source>
</evidence>
<dbReference type="InterPro" id="IPR043148">
    <property type="entry name" value="TagF_C"/>
</dbReference>
<dbReference type="PANTHER" id="PTHR37316:SF3">
    <property type="entry name" value="TEICHOIC ACID GLYCEROL-PHOSPHATE TRANSFERASE"/>
    <property type="match status" value="1"/>
</dbReference>
<dbReference type="InterPro" id="IPR051612">
    <property type="entry name" value="Teichoic_Acid_Biosynth"/>
</dbReference>
<dbReference type="InterPro" id="IPR007554">
    <property type="entry name" value="Glycerophosphate_synth"/>
</dbReference>
<organism evidence="9 10">
    <name type="scientific">Kitasatospora xanthocidica</name>
    <dbReference type="NCBI Taxonomy" id="83382"/>
    <lineage>
        <taxon>Bacteria</taxon>
        <taxon>Bacillati</taxon>
        <taxon>Actinomycetota</taxon>
        <taxon>Actinomycetes</taxon>
        <taxon>Kitasatosporales</taxon>
        <taxon>Streptomycetaceae</taxon>
        <taxon>Kitasatospora</taxon>
    </lineage>
</organism>
<feature type="compositionally biased region" description="Pro residues" evidence="7">
    <location>
        <begin position="66"/>
        <end position="75"/>
    </location>
</feature>
<evidence type="ECO:0000256" key="2">
    <source>
        <dbReference type="ARBA" id="ARBA00010488"/>
    </source>
</evidence>
<dbReference type="EMBL" id="QVIG01000001">
    <property type="protein sequence ID" value="RGD62558.1"/>
    <property type="molecule type" value="Genomic_DNA"/>
</dbReference>
<evidence type="ECO:0000313" key="9">
    <source>
        <dbReference type="EMBL" id="RGD62558.1"/>
    </source>
</evidence>
<evidence type="ECO:0000256" key="4">
    <source>
        <dbReference type="ARBA" id="ARBA00022679"/>
    </source>
</evidence>
<dbReference type="GO" id="GO:0047355">
    <property type="term" value="F:CDP-glycerol glycerophosphotransferase activity"/>
    <property type="evidence" value="ECO:0007669"/>
    <property type="project" value="InterPro"/>
</dbReference>
<dbReference type="SUPFAM" id="SSF53448">
    <property type="entry name" value="Nucleotide-diphospho-sugar transferases"/>
    <property type="match status" value="1"/>
</dbReference>
<dbReference type="Pfam" id="PF04464">
    <property type="entry name" value="Glyphos_transf"/>
    <property type="match status" value="1"/>
</dbReference>
<evidence type="ECO:0000259" key="8">
    <source>
        <dbReference type="Pfam" id="PF00535"/>
    </source>
</evidence>
<dbReference type="Gene3D" id="3.90.550.10">
    <property type="entry name" value="Spore Coat Polysaccharide Biosynthesis Protein SpsA, Chain A"/>
    <property type="match status" value="1"/>
</dbReference>
<dbReference type="Gene3D" id="3.40.50.12580">
    <property type="match status" value="1"/>
</dbReference>
<name>A0A373A316_9ACTN</name>
<evidence type="ECO:0000256" key="7">
    <source>
        <dbReference type="SAM" id="MobiDB-lite"/>
    </source>
</evidence>
<dbReference type="InterPro" id="IPR043149">
    <property type="entry name" value="TagF_N"/>
</dbReference>
<keyword evidence="5" id="KW-0777">Teichoic acid biosynthesis</keyword>
<sequence>MHTPVPAPHSSVCSSDEELRLPRATARPPRRCGGQARAVPGPAVGRRGSAGSPPDCRCRPARGPAPAVPGPPRTACPPRTAFTDTLPGHPAAPATAAPPPPPPRPPKGRRAPEGPHRTSAQVAPGGSVHSASVSLLLSIVLPVHGVERYLPRCLDSILGDVPAAETRFEVIAVDDLSPDGSGAILDAYAARDSRLRVLHLTENQGLGGARTAALPQARGEYVWFVDSDDWVPEGTVGTLLDELARERLRETPADVLLTGFTHVYPDGGTEPNPWRHVLADSPLVEGCTLAEHPALFQTVMSVWNKLFRRAFLDGLGVSFGRGYYEDISVTYPALLAAGRLRYLDRPCYFYRRGRDGAITATASPKHADVFAQYDAIFAFLDRPDRPGRPVPDSLRTLVFDRTVRQALNVYDTPGLVPTDLRKDFFQRIARHFDRHRPAGYRFPGGVRGVQYRLAARGARIAYAELRRTGRLPRELKRGARAVAPAVKKGMRSGARFTAYNAFRRLPLDQHLAVYAAYWHRGYACSPAAIYEKAKELAPRVRGVWVVENRAQAATLPPGVPYVIVNTPAYLRAMATAKYFVNNVNFPRTMTKRAGTVHVQTQHGTPLKAMGMDLRDHPAAAEGMDFDLLQEAVDRWDFLVSPNPHTSGHFARAFPGRYEMLDTGYPRNDRLANATSDEVRAMRELLGLRPDTRAVLYAPTHRGSKGGYVPLLDVAELARRLGPDFTLLVRTHYFHADGPGDLTAAGAESARIVDVSAHPTVEDLYLAADVLVTDYSSMMFDYAVLDRPVVVFAPDWEEYQRERGVYFDLFAEPPGAVTVDADGLARALLAGDPEPAARADFRAKFCVWDDGGAAERVVRRVFPVEKDK</sequence>
<dbReference type="PANTHER" id="PTHR37316">
    <property type="entry name" value="TEICHOIC ACID GLYCEROL-PHOSPHATE PRIMASE"/>
    <property type="match status" value="1"/>
</dbReference>
<accession>A0A373A316</accession>
<comment type="subcellular location">
    <subcellularLocation>
        <location evidence="1">Cell membrane</location>
        <topology evidence="1">Peripheral membrane protein</topology>
    </subcellularLocation>
</comment>
<dbReference type="GO" id="GO:0005886">
    <property type="term" value="C:plasma membrane"/>
    <property type="evidence" value="ECO:0007669"/>
    <property type="project" value="UniProtKB-SubCell"/>
</dbReference>
<keyword evidence="10" id="KW-1185">Reference proteome</keyword>